<dbReference type="EMBL" id="VIVQ01000001">
    <property type="protein sequence ID" value="TWE11906.1"/>
    <property type="molecule type" value="Genomic_DNA"/>
</dbReference>
<dbReference type="OrthoDB" id="9774675at2"/>
<keyword evidence="2 4" id="KW-0125">Carotenoid biosynthesis</keyword>
<evidence type="ECO:0000256" key="4">
    <source>
        <dbReference type="RuleBase" id="RU362075"/>
    </source>
</evidence>
<evidence type="ECO:0000256" key="3">
    <source>
        <dbReference type="ARBA" id="ARBA00023002"/>
    </source>
</evidence>
<protein>
    <submittedName>
        <fullName evidence="6">Phytoene desaturase</fullName>
    </submittedName>
</protein>
<dbReference type="RefSeq" id="WP_145225488.1">
    <property type="nucleotide sequence ID" value="NZ_VIVQ01000001.1"/>
</dbReference>
<sequence length="491" mass="52923">MSRIVIVGAGFAGLSAACHLVGSGHQVTVLERNAQVGGLAGRLQQDGFTFDTGPTVMTMPELVYDALRAAGVRDPEQAAPMRRLDPAYNAHFADGSTLLVRDGVEAMRAEIAATAGESQAQAWDAFVPWLERLYEIEFPHFIDRNFDHVTDLVANPVAAAKLLRMGAFRRLGPLIDGIFDDDRLRRLFTFQALYAGVSPRRALAIYAVITYLDCVRGVFYPDGGIHALPQAMARAVVAAGGRIHADVTVTGIDRDSAGRVVAVCTDSGPQAADAVVHTGDLGRVYRDLLPDLSPPRMLRRPRHSPSAVVWHVGARGLPDAGIGHHNVHFGRAWDQSFRELLSDGRLMSAPSRLVTVPSITDPARAPGGCSTLYVLEPVPNLNAGLDWNTYRAPMRERLLAFLDVNGYPTDVVADQLVTPADWSARGLSAGTPFAFAHTFAQTGPFRAPNHEKRLPGMYFAGHGTTPGVGVPMVLISGRLAAARVIRQLGRL</sequence>
<dbReference type="PANTHER" id="PTHR43734:SF1">
    <property type="entry name" value="PHYTOENE DESATURASE"/>
    <property type="match status" value="1"/>
</dbReference>
<reference evidence="6 7" key="1">
    <citation type="submission" date="2019-06" db="EMBL/GenBank/DDBJ databases">
        <title>Sequencing the genomes of 1000 actinobacteria strains.</title>
        <authorList>
            <person name="Klenk H.-P."/>
        </authorList>
    </citation>
    <scope>NUCLEOTIDE SEQUENCE [LARGE SCALE GENOMIC DNA]</scope>
    <source>
        <strain evidence="6 7">DSM 19560</strain>
    </source>
</reference>
<dbReference type="GO" id="GO:0016491">
    <property type="term" value="F:oxidoreductase activity"/>
    <property type="evidence" value="ECO:0007669"/>
    <property type="project" value="UniProtKB-KW"/>
</dbReference>
<organism evidence="6 7">
    <name type="scientific">Rudaeicoccus suwonensis</name>
    <dbReference type="NCBI Taxonomy" id="657409"/>
    <lineage>
        <taxon>Bacteria</taxon>
        <taxon>Bacillati</taxon>
        <taxon>Actinomycetota</taxon>
        <taxon>Actinomycetes</taxon>
        <taxon>Micrococcales</taxon>
        <taxon>Dermacoccaceae</taxon>
        <taxon>Rudaeicoccus</taxon>
    </lineage>
</organism>
<evidence type="ECO:0000313" key="7">
    <source>
        <dbReference type="Proteomes" id="UP000318297"/>
    </source>
</evidence>
<evidence type="ECO:0000256" key="2">
    <source>
        <dbReference type="ARBA" id="ARBA00022746"/>
    </source>
</evidence>
<keyword evidence="3 4" id="KW-0560">Oxidoreductase</keyword>
<dbReference type="InterPro" id="IPR036188">
    <property type="entry name" value="FAD/NAD-bd_sf"/>
</dbReference>
<name>A0A561E8I1_9MICO</name>
<dbReference type="AlphaFoldDB" id="A0A561E8I1"/>
<dbReference type="PANTHER" id="PTHR43734">
    <property type="entry name" value="PHYTOENE DESATURASE"/>
    <property type="match status" value="1"/>
</dbReference>
<comment type="pathway">
    <text evidence="1 4">Carotenoid biosynthesis.</text>
</comment>
<keyword evidence="7" id="KW-1185">Reference proteome</keyword>
<dbReference type="NCBIfam" id="TIGR02734">
    <property type="entry name" value="crtI_fam"/>
    <property type="match status" value="1"/>
</dbReference>
<dbReference type="GO" id="GO:0016117">
    <property type="term" value="P:carotenoid biosynthetic process"/>
    <property type="evidence" value="ECO:0007669"/>
    <property type="project" value="UniProtKB-KW"/>
</dbReference>
<proteinExistence type="inferred from homology"/>
<feature type="domain" description="Amine oxidase" evidence="5">
    <location>
        <begin position="11"/>
        <end position="485"/>
    </location>
</feature>
<dbReference type="PROSITE" id="PS51257">
    <property type="entry name" value="PROKAR_LIPOPROTEIN"/>
    <property type="match status" value="1"/>
</dbReference>
<evidence type="ECO:0000256" key="1">
    <source>
        <dbReference type="ARBA" id="ARBA00004829"/>
    </source>
</evidence>
<comment type="similarity">
    <text evidence="4">Belongs to the carotenoid/retinoid oxidoreductase family.</text>
</comment>
<dbReference type="InterPro" id="IPR014105">
    <property type="entry name" value="Carotenoid/retinoid_OxRdtase"/>
</dbReference>
<dbReference type="Proteomes" id="UP000318297">
    <property type="component" value="Unassembled WGS sequence"/>
</dbReference>
<dbReference type="PRINTS" id="PR00419">
    <property type="entry name" value="ADXRDTASE"/>
</dbReference>
<gene>
    <name evidence="6" type="ORF">BKA23_0699</name>
</gene>
<accession>A0A561E8I1</accession>
<evidence type="ECO:0000313" key="6">
    <source>
        <dbReference type="EMBL" id="TWE11906.1"/>
    </source>
</evidence>
<dbReference type="Pfam" id="PF01593">
    <property type="entry name" value="Amino_oxidase"/>
    <property type="match status" value="1"/>
</dbReference>
<dbReference type="SUPFAM" id="SSF51905">
    <property type="entry name" value="FAD/NAD(P)-binding domain"/>
    <property type="match status" value="1"/>
</dbReference>
<comment type="caution">
    <text evidence="6">The sequence shown here is derived from an EMBL/GenBank/DDBJ whole genome shotgun (WGS) entry which is preliminary data.</text>
</comment>
<dbReference type="Gene3D" id="3.50.50.60">
    <property type="entry name" value="FAD/NAD(P)-binding domain"/>
    <property type="match status" value="2"/>
</dbReference>
<evidence type="ECO:0000259" key="5">
    <source>
        <dbReference type="Pfam" id="PF01593"/>
    </source>
</evidence>
<dbReference type="InterPro" id="IPR002937">
    <property type="entry name" value="Amino_oxidase"/>
</dbReference>